<dbReference type="STRING" id="95161.SAMN05660874_03255"/>
<dbReference type="AlphaFoldDB" id="A0A1I6SN98"/>
<evidence type="ECO:0000256" key="1">
    <source>
        <dbReference type="SAM" id="MobiDB-lite"/>
    </source>
</evidence>
<proteinExistence type="predicted"/>
<gene>
    <name evidence="2" type="ORF">SAMN05660874_03255</name>
</gene>
<protein>
    <submittedName>
        <fullName evidence="2">Uncharacterized protein</fullName>
    </submittedName>
</protein>
<evidence type="ECO:0000313" key="2">
    <source>
        <dbReference type="EMBL" id="SFS78425.1"/>
    </source>
</evidence>
<name>A0A1I6SN98_9PSEU</name>
<dbReference type="EMBL" id="FOZX01000005">
    <property type="protein sequence ID" value="SFS78425.1"/>
    <property type="molecule type" value="Genomic_DNA"/>
</dbReference>
<dbReference type="Proteomes" id="UP000198852">
    <property type="component" value="Unassembled WGS sequence"/>
</dbReference>
<feature type="region of interest" description="Disordered" evidence="1">
    <location>
        <begin position="1"/>
        <end position="25"/>
    </location>
</feature>
<keyword evidence="3" id="KW-1185">Reference proteome</keyword>
<reference evidence="3" key="1">
    <citation type="submission" date="2016-10" db="EMBL/GenBank/DDBJ databases">
        <authorList>
            <person name="Varghese N."/>
            <person name="Submissions S."/>
        </authorList>
    </citation>
    <scope>NUCLEOTIDE SEQUENCE [LARGE SCALE GENOMIC DNA]</scope>
    <source>
        <strain evidence="3">DSM 44771</strain>
    </source>
</reference>
<organism evidence="2 3">
    <name type="scientific">Saccharopolyspora flava</name>
    <dbReference type="NCBI Taxonomy" id="95161"/>
    <lineage>
        <taxon>Bacteria</taxon>
        <taxon>Bacillati</taxon>
        <taxon>Actinomycetota</taxon>
        <taxon>Actinomycetes</taxon>
        <taxon>Pseudonocardiales</taxon>
        <taxon>Pseudonocardiaceae</taxon>
        <taxon>Saccharopolyspora</taxon>
    </lineage>
</organism>
<accession>A0A1I6SN98</accession>
<evidence type="ECO:0000313" key="3">
    <source>
        <dbReference type="Proteomes" id="UP000198852"/>
    </source>
</evidence>
<sequence length="337" mass="36661">MESEALMPATEPATPTRSGHGGPQNLDRFRADVARIIDVYPHQPVFPLFVELRELRDRALKVLERRVPAEHARDWFRTAGLACAAMSTAAFDLGHPTAAEAQARTAFQCAEQAGDDALRCWIRGTQSLVAYWDDRGRDAVELARDGLRYPPESGTAAVRLAAIEARAHARLGDAHAAERALTRAEQAREEVAEADVPGGMMEFPVAKQYAYASSTALWLGGQVGLAHAERDAITAIAGYAQEPPERQRVGELCLARLDLAEVRLRARDLDGAAEQVDLVLVAATARRTEAVLRRLRRLGRSLERTPLQAAPAAVRLRDQIGSFCAARGVSPLVGQPL</sequence>